<evidence type="ECO:0000313" key="2">
    <source>
        <dbReference type="Proteomes" id="UP000031668"/>
    </source>
</evidence>
<evidence type="ECO:0000313" key="1">
    <source>
        <dbReference type="EMBL" id="KII71392.1"/>
    </source>
</evidence>
<accession>A0A0C2NBN7</accession>
<protein>
    <submittedName>
        <fullName evidence="1">Uncharacterized protein</fullName>
    </submittedName>
</protein>
<comment type="caution">
    <text evidence="1">The sequence shown here is derived from an EMBL/GenBank/DDBJ whole genome shotgun (WGS) entry which is preliminary data.</text>
</comment>
<reference evidence="1 2" key="1">
    <citation type="journal article" date="2014" name="Genome Biol. Evol.">
        <title>The genome of the myxosporean Thelohanellus kitauei shows adaptations to nutrient acquisition within its fish host.</title>
        <authorList>
            <person name="Yang Y."/>
            <person name="Xiong J."/>
            <person name="Zhou Z."/>
            <person name="Huo F."/>
            <person name="Miao W."/>
            <person name="Ran C."/>
            <person name="Liu Y."/>
            <person name="Zhang J."/>
            <person name="Feng J."/>
            <person name="Wang M."/>
            <person name="Wang M."/>
            <person name="Wang L."/>
            <person name="Yao B."/>
        </authorList>
    </citation>
    <scope>NUCLEOTIDE SEQUENCE [LARGE SCALE GENOMIC DNA]</scope>
    <source>
        <strain evidence="1">Wuqing</strain>
    </source>
</reference>
<dbReference type="EMBL" id="JWZT01001778">
    <property type="protein sequence ID" value="KII71392.1"/>
    <property type="molecule type" value="Genomic_DNA"/>
</dbReference>
<name>A0A0C2NBN7_THEKT</name>
<organism evidence="1 2">
    <name type="scientific">Thelohanellus kitauei</name>
    <name type="common">Myxosporean</name>
    <dbReference type="NCBI Taxonomy" id="669202"/>
    <lineage>
        <taxon>Eukaryota</taxon>
        <taxon>Metazoa</taxon>
        <taxon>Cnidaria</taxon>
        <taxon>Myxozoa</taxon>
        <taxon>Myxosporea</taxon>
        <taxon>Bivalvulida</taxon>
        <taxon>Platysporina</taxon>
        <taxon>Myxobolidae</taxon>
        <taxon>Thelohanellus</taxon>
    </lineage>
</organism>
<dbReference type="Proteomes" id="UP000031668">
    <property type="component" value="Unassembled WGS sequence"/>
</dbReference>
<gene>
    <name evidence="1" type="ORF">RF11_02916</name>
</gene>
<proteinExistence type="predicted"/>
<sequence length="143" mass="16411">MNPYAAESGRNFRLIVVVPKFREITAVCDGSNFPFVALKVSSPLRHLSDRYRDQNLECGLLNCCLPISWALHLWSIGHGQSSACCLVHCSLLRGWLIVKQHDLIVQYYLQFAMRKTLEWPTYVKYRMAISQISCPNHKIANKT</sequence>
<dbReference type="AlphaFoldDB" id="A0A0C2NBN7"/>
<keyword evidence="2" id="KW-1185">Reference proteome</keyword>